<gene>
    <name evidence="3" type="primary">ORF1</name>
    <name evidence="3" type="ORF">EVAR_90879_1</name>
</gene>
<feature type="compositionally biased region" description="Low complexity" evidence="1">
    <location>
        <begin position="86"/>
        <end position="96"/>
    </location>
</feature>
<keyword evidence="4" id="KW-1185">Reference proteome</keyword>
<sequence>MSSTNSPTVERRLSVNNRNAYIVLTTENINSQQNIADTMVNKQNISAGTTEASTSASSSAPQLGLLNKVQTGMDRYVTITKRKSSPRSPRFEPSSKQPKNTMASQNRFALLDKTEEPTVSTKSFKPPPLYLREATTNELVKRLTQTVGKDNFYVASLKKGNVLETKIQVNTETNYRKLVKSLDLEKKSYYTYQLKSAKGLVVVVKGIDSSVPLADIKDALELEGYEVKSVFNILNKNKVPQPMFKIEIAINYSQMRKKGEVHPIYNLKYLLNRRVVVEEPIKRKGPPQCQNCQEFGHTKTFCKLPSVCVKCGDIHKSLDCPHAKDDARVLKCSNCGGNHTANYRGCEVYLRLKQKPVKKTVYTQYRNNVATSQPPTMQQQNSRVTNANHQPLSYAQTLKNSTAAPANLSNENNPVFNERDVNYQSSMDKLIQKWINLWQICRVCFNKCYKIKTY</sequence>
<dbReference type="EMBL" id="BGZK01002832">
    <property type="protein sequence ID" value="GBP96766.1"/>
    <property type="molecule type" value="Genomic_DNA"/>
</dbReference>
<evidence type="ECO:0000313" key="3">
    <source>
        <dbReference type="EMBL" id="GBP96766.1"/>
    </source>
</evidence>
<comment type="caution">
    <text evidence="3">The sequence shown here is derived from an EMBL/GenBank/DDBJ whole genome shotgun (WGS) entry which is preliminary data.</text>
</comment>
<dbReference type="InterPro" id="IPR006579">
    <property type="entry name" value="Pre_C2HC_dom"/>
</dbReference>
<evidence type="ECO:0000256" key="1">
    <source>
        <dbReference type="SAM" id="MobiDB-lite"/>
    </source>
</evidence>
<dbReference type="SMART" id="SM00596">
    <property type="entry name" value="PRE_C2HC"/>
    <property type="match status" value="1"/>
</dbReference>
<dbReference type="AlphaFoldDB" id="A0A4C2A7Y3"/>
<evidence type="ECO:0000313" key="4">
    <source>
        <dbReference type="Proteomes" id="UP000299102"/>
    </source>
</evidence>
<evidence type="ECO:0000259" key="2">
    <source>
        <dbReference type="SMART" id="SM00596"/>
    </source>
</evidence>
<reference evidence="3 4" key="1">
    <citation type="journal article" date="2019" name="Commun. Biol.">
        <title>The bagworm genome reveals a unique fibroin gene that provides high tensile strength.</title>
        <authorList>
            <person name="Kono N."/>
            <person name="Nakamura H."/>
            <person name="Ohtoshi R."/>
            <person name="Tomita M."/>
            <person name="Numata K."/>
            <person name="Arakawa K."/>
        </authorList>
    </citation>
    <scope>NUCLEOTIDE SEQUENCE [LARGE SCALE GENOMIC DNA]</scope>
</reference>
<feature type="region of interest" description="Disordered" evidence="1">
    <location>
        <begin position="79"/>
        <end position="104"/>
    </location>
</feature>
<protein>
    <submittedName>
        <fullName evidence="3">Nucleic-acid-binding protein from transposon X-element</fullName>
    </submittedName>
</protein>
<feature type="domain" description="Pre-C2HC" evidence="2">
    <location>
        <begin position="213"/>
        <end position="287"/>
    </location>
</feature>
<dbReference type="OrthoDB" id="8050225at2759"/>
<dbReference type="Pfam" id="PF07530">
    <property type="entry name" value="PRE_C2HC"/>
    <property type="match status" value="1"/>
</dbReference>
<proteinExistence type="predicted"/>
<dbReference type="Proteomes" id="UP000299102">
    <property type="component" value="Unassembled WGS sequence"/>
</dbReference>
<name>A0A4C2A7Y3_EUMVA</name>
<accession>A0A4C2A7Y3</accession>
<organism evidence="3 4">
    <name type="scientific">Eumeta variegata</name>
    <name type="common">Bagworm moth</name>
    <name type="synonym">Eumeta japonica</name>
    <dbReference type="NCBI Taxonomy" id="151549"/>
    <lineage>
        <taxon>Eukaryota</taxon>
        <taxon>Metazoa</taxon>
        <taxon>Ecdysozoa</taxon>
        <taxon>Arthropoda</taxon>
        <taxon>Hexapoda</taxon>
        <taxon>Insecta</taxon>
        <taxon>Pterygota</taxon>
        <taxon>Neoptera</taxon>
        <taxon>Endopterygota</taxon>
        <taxon>Lepidoptera</taxon>
        <taxon>Glossata</taxon>
        <taxon>Ditrysia</taxon>
        <taxon>Tineoidea</taxon>
        <taxon>Psychidae</taxon>
        <taxon>Oiketicinae</taxon>
        <taxon>Eumeta</taxon>
    </lineage>
</organism>